<reference evidence="3" key="2">
    <citation type="submission" date="2025-08" db="UniProtKB">
        <authorList>
            <consortium name="Ensembl"/>
        </authorList>
    </citation>
    <scope>IDENTIFICATION</scope>
</reference>
<evidence type="ECO:0000313" key="4">
    <source>
        <dbReference type="Proteomes" id="UP000018468"/>
    </source>
</evidence>
<dbReference type="Bgee" id="ENSLOCG00000002419">
    <property type="expression patterns" value="Expressed in ovary and 7 other cell types or tissues"/>
</dbReference>
<dbReference type="eggNOG" id="ENOG502QR8Q">
    <property type="taxonomic scope" value="Eukaryota"/>
</dbReference>
<dbReference type="OMA" id="AQMCDIS"/>
<sequence length="994" mass="113488">FSKMRETKKHEEELLARENEVIVLKKSVEEMERRMAEMRAEQGRSVSERETMNITLAEKCQDVRDVIKTGSNESKSMLCTIVYIDERITWIVLRRHQHYPHRRHSVEETQWFLSVMSCPDCAVALQVTEQMTVIIEERDELKSRVQDLQGQLDGWTSEQDKTAADTEQLKRALQECQARVQEAPSVPSLQREIAALRDQGAPPSLSWVRALALSMLSSLLSWQQEAARALQDAGIDVAASANVFKGAVLKYFHSVCLYKIKQNVTQVSQRKKKNAAPRRDGQYRQSNTSPQCSWQPRAYSKARHSASQVKHSFKALWGSCCAVLLIPLAEQSMIRHSAIQHVYHSSKSSLDHHNSFPLLQQLEEREQERDRLQQALSEQRSELGRVEDQCRHLTQSVPQKSVLRKSIRHLRTTLKYMLLLFIDYGTNINFLLEEMEAKRQEVESLTGRQQELSRELQSAREREVSNGPVCSTQIFLLLKKQSSANYLADLQQEAQRQQACWPAKERAAEERGARLEQERQGVREAEYREQVHQHARTIVALEQRLARAAQSQRAGEEERAALEARLRGEEGGRGRREAEKRLESRSPSIPPAPPVPRLNLFTYLKAELAEAQREAAAQRDTIAGLSRDLAGAHAKMSDMAGELSEQQKLELEQHRALVAEQRSELSVLRQRLAQMSQLVEQKGQDLLQAEEELRRTKEPAALTLSTQPQETHSAKLFTCDTCKLGISGWSLHSPLSFFLKDQSAAAELADLGAKCKGHRHEEVIQRQREALAELRARIKALEQTRPQRSSPERAVQQVALMRRELSELRAQQAVADSLGPLRAARELSQTSSAELPLTDQAFEETLDRTARLDLSDALDLSERTYRDLVKALSGALELGELSGCASLKHLPPDERDRLGSRRQQDLELLLTRLRVLHGQAQRKEELLSEYQADLRRLRESQAVGQQLQAELDRLRQELQSQTQENSLLREALERAQQRLEQEKNLNRVIKERKV</sequence>
<dbReference type="Proteomes" id="UP000018468">
    <property type="component" value="Linkage group LG25"/>
</dbReference>
<dbReference type="EMBL" id="AHAT01009629">
    <property type="status" value="NOT_ANNOTATED_CDS"/>
    <property type="molecule type" value="Genomic_DNA"/>
</dbReference>
<feature type="region of interest" description="Disordered" evidence="2">
    <location>
        <begin position="269"/>
        <end position="296"/>
    </location>
</feature>
<feature type="coiled-coil region" evidence="1">
    <location>
        <begin position="358"/>
        <end position="389"/>
    </location>
</feature>
<feature type="region of interest" description="Disordered" evidence="2">
    <location>
        <begin position="551"/>
        <end position="594"/>
    </location>
</feature>
<dbReference type="STRING" id="7918.ENSLOCP00000002844"/>
<dbReference type="InParanoid" id="W5M386"/>
<name>W5M386_LEPOC</name>
<keyword evidence="1" id="KW-0175">Coiled coil</keyword>
<proteinExistence type="predicted"/>
<dbReference type="EMBL" id="AHAT01009631">
    <property type="status" value="NOT_ANNOTATED_CDS"/>
    <property type="molecule type" value="Genomic_DNA"/>
</dbReference>
<dbReference type="PANTHER" id="PTHR18853">
    <property type="entry name" value="FORKHEAD-ASSOCIATED DOMAIN-CONTAINING PROTEIN 1-RELATED"/>
    <property type="match status" value="1"/>
</dbReference>
<feature type="compositionally biased region" description="Basic and acidic residues" evidence="2">
    <location>
        <begin position="554"/>
        <end position="584"/>
    </location>
</feature>
<dbReference type="GeneTree" id="ENSGT00940000154171"/>
<accession>W5M386</accession>
<feature type="coiled-coil region" evidence="1">
    <location>
        <begin position="505"/>
        <end position="544"/>
    </location>
</feature>
<evidence type="ECO:0000256" key="2">
    <source>
        <dbReference type="SAM" id="MobiDB-lite"/>
    </source>
</evidence>
<evidence type="ECO:0000313" key="3">
    <source>
        <dbReference type="Ensembl" id="ENSLOCP00000002844.1"/>
    </source>
</evidence>
<dbReference type="AlphaFoldDB" id="W5M386"/>
<reference evidence="3" key="3">
    <citation type="submission" date="2025-09" db="UniProtKB">
        <authorList>
            <consortium name="Ensembl"/>
        </authorList>
    </citation>
    <scope>IDENTIFICATION</scope>
</reference>
<dbReference type="EMBL" id="AHAT01009633">
    <property type="status" value="NOT_ANNOTATED_CDS"/>
    <property type="molecule type" value="Genomic_DNA"/>
</dbReference>
<protein>
    <recommendedName>
        <fullName evidence="5">Forkhead associated phosphopeptide binding domain 1</fullName>
    </recommendedName>
</protein>
<feature type="compositionally biased region" description="Polar residues" evidence="2">
    <location>
        <begin position="283"/>
        <end position="294"/>
    </location>
</feature>
<feature type="coiled-coil region" evidence="1">
    <location>
        <begin position="428"/>
        <end position="462"/>
    </location>
</feature>
<dbReference type="InterPro" id="IPR052642">
    <property type="entry name" value="CC-FHA_domain"/>
</dbReference>
<feature type="coiled-coil region" evidence="1">
    <location>
        <begin position="608"/>
        <end position="692"/>
    </location>
</feature>
<organism evidence="3 4">
    <name type="scientific">Lepisosteus oculatus</name>
    <name type="common">Spotted gar</name>
    <dbReference type="NCBI Taxonomy" id="7918"/>
    <lineage>
        <taxon>Eukaryota</taxon>
        <taxon>Metazoa</taxon>
        <taxon>Chordata</taxon>
        <taxon>Craniata</taxon>
        <taxon>Vertebrata</taxon>
        <taxon>Euteleostomi</taxon>
        <taxon>Actinopterygii</taxon>
        <taxon>Neopterygii</taxon>
        <taxon>Holostei</taxon>
        <taxon>Semionotiformes</taxon>
        <taxon>Lepisosteidae</taxon>
        <taxon>Lepisosteus</taxon>
    </lineage>
</organism>
<keyword evidence="4" id="KW-1185">Reference proteome</keyword>
<dbReference type="Ensembl" id="ENSLOCT00000002850.1">
    <property type="protein sequence ID" value="ENSLOCP00000002844.1"/>
    <property type="gene ID" value="ENSLOCG00000002419.1"/>
</dbReference>
<evidence type="ECO:0000256" key="1">
    <source>
        <dbReference type="SAM" id="Coils"/>
    </source>
</evidence>
<feature type="coiled-coil region" evidence="1">
    <location>
        <begin position="131"/>
        <end position="158"/>
    </location>
</feature>
<dbReference type="PANTHER" id="PTHR18853:SF7">
    <property type="entry name" value="FORKHEAD-ASSOCIATED DOMAIN-CONTAINING PROTEIN 1"/>
    <property type="match status" value="1"/>
</dbReference>
<dbReference type="HOGENOM" id="CLU_005776_0_0_1"/>
<dbReference type="EMBL" id="AHAT01009630">
    <property type="status" value="NOT_ANNOTATED_CDS"/>
    <property type="molecule type" value="Genomic_DNA"/>
</dbReference>
<reference evidence="4" key="1">
    <citation type="submission" date="2011-12" db="EMBL/GenBank/DDBJ databases">
        <title>The Draft Genome of Lepisosteus oculatus.</title>
        <authorList>
            <consortium name="The Broad Institute Genome Assembly &amp; Analysis Group"/>
            <consortium name="Computational R&amp;D Group"/>
            <consortium name="and Sequencing Platform"/>
            <person name="Di Palma F."/>
            <person name="Alfoldi J."/>
            <person name="Johnson J."/>
            <person name="Berlin A."/>
            <person name="Gnerre S."/>
            <person name="Jaffe D."/>
            <person name="MacCallum I."/>
            <person name="Young S."/>
            <person name="Walker B.J."/>
            <person name="Lander E.S."/>
            <person name="Lindblad-Toh K."/>
        </authorList>
    </citation>
    <scope>NUCLEOTIDE SEQUENCE [LARGE SCALE GENOMIC DNA]</scope>
</reference>
<evidence type="ECO:0008006" key="5">
    <source>
        <dbReference type="Google" id="ProtNLM"/>
    </source>
</evidence>
<dbReference type="EMBL" id="AHAT01009632">
    <property type="status" value="NOT_ANNOTATED_CDS"/>
    <property type="molecule type" value="Genomic_DNA"/>
</dbReference>
<feature type="coiled-coil region" evidence="1">
    <location>
        <begin position="920"/>
        <end position="992"/>
    </location>
</feature>